<evidence type="ECO:0000313" key="2">
    <source>
        <dbReference type="EMBL" id="KGI22781.1"/>
    </source>
</evidence>
<dbReference type="SUPFAM" id="SSF49464">
    <property type="entry name" value="Carboxypeptidase regulatory domain-like"/>
    <property type="match status" value="1"/>
</dbReference>
<evidence type="ECO:0000313" key="3">
    <source>
        <dbReference type="Proteomes" id="UP000029723"/>
    </source>
</evidence>
<dbReference type="Proteomes" id="UP000029723">
    <property type="component" value="Unassembled WGS sequence"/>
</dbReference>
<evidence type="ECO:0008006" key="4">
    <source>
        <dbReference type="Google" id="ProtNLM"/>
    </source>
</evidence>
<sequence length="912" mass="102073">MKTTTIFCLLIIFCLKIQAQTVIEGSVIDAQGKSGDVIVTVTSKGNSSVLAFAETDSKGDYRLEVNSQSDSLTITAAGMSIGQQVKIVANCSQRLNFRVNEKVLQLKEVEVHAKKIRQNGDTLNYSVGAYQQQGDRTIGDVLKRMPGIEVSDNGSIKFNGKSISKFYVEDMDLLQGRYGLATGNINAQDVGSVQVLENHQPVKALQGRTPTDDVAINLKLKNAAKGTVAVNTMLGGGGQQSGGWGFGMRSLSDGQNPIGRNPLWTAEVVGMYFAKRRQNITLYKGNNIGDDVSQELTSHYSGINDVGLVAFAPLGVVTPSGSGLPQKRTFDNHSHIVSMNHLEKIGKQSELTLNMSYLHASIRQEGISEADRFYSSNQRLLSSESLIFITHMNNLSTNLRYNRNGENGFIANVLKLDGEWNNDNVQSQLTSDLTGAVPINYGDNRVYQYFHRPSLTVSNTMNLIQNYGKRTLDLHFSVGYAQRPNTLIVNVDSLLPQTSVHYNQELKSRNIAGDFHTNFTFHLRSFSLDYGILANASLHGIKTDLSGFTNLTANGSQNHTSQTILNDLWYNTYELSLNQQYKFEQAGWRLSLTCPLNLYTQTLDDRITKNKNKYTRLLVTPSVTVNYEWRDWSGNINATYYKNVGDPGSIYSGYIMNNYRTFQRSYVEHLSETSCFTTSASVGYRSALTATFFRINGNYGHTRDNQIYGYEYRGATCVVHAIDKKTYTDNYAFGFDGSKGFDWLQSTIRAFGGYNCSKSERLIAQNLYPFHSRTISIGGGGTITPLTWLNIVFTSGYAWNVSSIDAINNYSSQTVRTATQRIKFNVFVTKQFTFTTTIEGNYNNLTEKNRHTWFGDMLFKYKLKHIELDLQANNLFNQSQYTRVNYSGLDIYSSISQLRPLNIVGTIRFKIL</sequence>
<comment type="caution">
    <text evidence="2">The sequence shown here is derived from an EMBL/GenBank/DDBJ whole genome shotgun (WGS) entry which is preliminary data.</text>
</comment>
<dbReference type="OrthoDB" id="603275at2"/>
<keyword evidence="1" id="KW-0732">Signal</keyword>
<name>A0A098YTZ6_9BACT</name>
<proteinExistence type="predicted"/>
<feature type="chain" id="PRO_5001942802" description="TonB-dependent receptor" evidence="1">
    <location>
        <begin position="20"/>
        <end position="912"/>
    </location>
</feature>
<dbReference type="RefSeq" id="WP_036926220.1">
    <property type="nucleotide sequence ID" value="NZ_JRPQ01000055.1"/>
</dbReference>
<dbReference type="EMBL" id="JRPQ01000055">
    <property type="protein sequence ID" value="KGI22781.1"/>
    <property type="molecule type" value="Genomic_DNA"/>
</dbReference>
<reference evidence="2 3" key="1">
    <citation type="submission" date="2014-07" db="EMBL/GenBank/DDBJ databases">
        <authorList>
            <person name="McCorrison J."/>
            <person name="Sanka R."/>
            <person name="Torralba M."/>
            <person name="Gillis M."/>
            <person name="Haft D.H."/>
            <person name="Methe B."/>
            <person name="Sutton G."/>
            <person name="Nelson K.E."/>
        </authorList>
    </citation>
    <scope>NUCLEOTIDE SEQUENCE [LARGE SCALE GENOMIC DNA]</scope>
    <source>
        <strain evidence="2 3">S9-PR14</strain>
    </source>
</reference>
<accession>A0A098YTZ6</accession>
<feature type="signal peptide" evidence="1">
    <location>
        <begin position="1"/>
        <end position="19"/>
    </location>
</feature>
<gene>
    <name evidence="2" type="ORF">HMPREF9304_02715</name>
</gene>
<protein>
    <recommendedName>
        <fullName evidence="4">TonB-dependent receptor</fullName>
    </recommendedName>
</protein>
<dbReference type="AlphaFoldDB" id="A0A098YTZ6"/>
<evidence type="ECO:0000256" key="1">
    <source>
        <dbReference type="SAM" id="SignalP"/>
    </source>
</evidence>
<dbReference type="InterPro" id="IPR008969">
    <property type="entry name" value="CarboxyPept-like_regulatory"/>
</dbReference>
<dbReference type="SUPFAM" id="SSF56935">
    <property type="entry name" value="Porins"/>
    <property type="match status" value="1"/>
</dbReference>
<organism evidence="2 3">
    <name type="scientific">Hoylesella timonensis S9-PR14</name>
    <dbReference type="NCBI Taxonomy" id="1401062"/>
    <lineage>
        <taxon>Bacteria</taxon>
        <taxon>Pseudomonadati</taxon>
        <taxon>Bacteroidota</taxon>
        <taxon>Bacteroidia</taxon>
        <taxon>Bacteroidales</taxon>
        <taxon>Prevotellaceae</taxon>
        <taxon>Hoylesella</taxon>
    </lineage>
</organism>